<dbReference type="Proteomes" id="UP000223621">
    <property type="component" value="Segment"/>
</dbReference>
<gene>
    <name evidence="1" type="primary">34</name>
    <name evidence="1" type="ORF">YOSHI_34</name>
</gene>
<protein>
    <submittedName>
        <fullName evidence="1">Uncharacterized protein</fullName>
    </submittedName>
</protein>
<reference evidence="1 2" key="1">
    <citation type="journal article" date="2012" name="J. Virol.">
        <title>Complete Genome Sequences of 138 Mycobacteriophages.</title>
        <authorList>
            <consortium name="the Science Education Alliance Phage Hunters Advancing Genomics and Evolutionary Science Program"/>
            <consortium name="the KwaZulu-Natal Research Institute for Tuberculosis and HIV Mycobacterial Genetics Course Students"/>
            <consortium name="the Phage Hunters Integrating Research and Education Program"/>
            <person name="Hatfull G.F."/>
        </authorList>
    </citation>
    <scope>NUCLEOTIDE SEQUENCE [LARGE SCALE GENOMIC DNA]</scope>
    <source>
        <strain evidence="1 2">Yoshi</strain>
    </source>
</reference>
<evidence type="ECO:0000313" key="2">
    <source>
        <dbReference type="Proteomes" id="UP000223621"/>
    </source>
</evidence>
<keyword evidence="2" id="KW-1185">Reference proteome</keyword>
<dbReference type="EMBL" id="JF704115">
    <property type="protein sequence ID" value="AEK07785.1"/>
    <property type="molecule type" value="Genomic_DNA"/>
</dbReference>
<evidence type="ECO:0000313" key="1">
    <source>
        <dbReference type="EMBL" id="AEK07785.1"/>
    </source>
</evidence>
<organism evidence="1 2">
    <name type="scientific">Mycobacterium phage Yoshi</name>
    <dbReference type="NCBI Taxonomy" id="2920891"/>
    <lineage>
        <taxon>Viruses</taxon>
        <taxon>Duplodnaviria</taxon>
        <taxon>Heunggongvirae</taxon>
        <taxon>Uroviricota</taxon>
        <taxon>Caudoviricetes</taxon>
        <taxon>Gracegardnervirinae</taxon>
        <taxon>Avanivirus</taxon>
        <taxon>Avanivirus yoshi</taxon>
    </lineage>
</organism>
<dbReference type="GeneID" id="40090339"/>
<dbReference type="RefSeq" id="YP_009613938.1">
    <property type="nucleotide sequence ID" value="NC_042030.1"/>
</dbReference>
<proteinExistence type="predicted"/>
<accession>G1BSE1</accession>
<sequence>MMVNVPGYGLVHVELKVETERVENGELVCRVFVDLPTPPDGGGEPLPVAA</sequence>
<name>G1BSE1_9CAUD</name>